<evidence type="ECO:0000313" key="1">
    <source>
        <dbReference type="EMBL" id="MBB3919717.1"/>
    </source>
</evidence>
<sequence>MAQTPDRTLDGEIAWLEALAREAVIRPLAFIGTLNAAERASACGQLGLRSSDLSPLSVEPGVGPGYGFASS</sequence>
<gene>
    <name evidence="1" type="ORF">GGQ65_007064</name>
</gene>
<evidence type="ECO:0000313" key="2">
    <source>
        <dbReference type="Proteomes" id="UP000545490"/>
    </source>
</evidence>
<accession>A0A7W6FMZ8</accession>
<reference evidence="1 2" key="1">
    <citation type="submission" date="2020-08" db="EMBL/GenBank/DDBJ databases">
        <title>Genomic Encyclopedia of Type Strains, Phase IV (KMG-IV): sequencing the most valuable type-strain genomes for metagenomic binning, comparative biology and taxonomic classification.</title>
        <authorList>
            <person name="Goeker M."/>
        </authorList>
    </citation>
    <scope>NUCLEOTIDE SEQUENCE [LARGE SCALE GENOMIC DNA]</scope>
    <source>
        <strain evidence="1 2">DSM 19331</strain>
    </source>
</reference>
<dbReference type="Proteomes" id="UP000545490">
    <property type="component" value="Unassembled WGS sequence"/>
</dbReference>
<organism evidence="1 2">
    <name type="scientific">Rhizobium fabae</name>
    <dbReference type="NCBI Taxonomy" id="573179"/>
    <lineage>
        <taxon>Bacteria</taxon>
        <taxon>Pseudomonadati</taxon>
        <taxon>Pseudomonadota</taxon>
        <taxon>Alphaproteobacteria</taxon>
        <taxon>Hyphomicrobiales</taxon>
        <taxon>Rhizobiaceae</taxon>
        <taxon>Rhizobium/Agrobacterium group</taxon>
        <taxon>Rhizobium</taxon>
    </lineage>
</organism>
<dbReference type="EMBL" id="JACIDG010000034">
    <property type="protein sequence ID" value="MBB3919717.1"/>
    <property type="molecule type" value="Genomic_DNA"/>
</dbReference>
<proteinExistence type="predicted"/>
<name>A0A7W6FMZ8_9HYPH</name>
<protein>
    <submittedName>
        <fullName evidence="1">Uncharacterized protein</fullName>
    </submittedName>
</protein>
<comment type="caution">
    <text evidence="1">The sequence shown here is derived from an EMBL/GenBank/DDBJ whole genome shotgun (WGS) entry which is preliminary data.</text>
</comment>
<dbReference type="AlphaFoldDB" id="A0A7W6FMZ8"/>